<evidence type="ECO:0000256" key="4">
    <source>
        <dbReference type="ARBA" id="ARBA00023180"/>
    </source>
</evidence>
<dbReference type="GO" id="GO:0052689">
    <property type="term" value="F:carboxylic ester hydrolase activity"/>
    <property type="evidence" value="ECO:0007669"/>
    <property type="project" value="UniProtKB-KW"/>
</dbReference>
<dbReference type="PROSITE" id="PS00941">
    <property type="entry name" value="CARBOXYLESTERASE_B_2"/>
    <property type="match status" value="1"/>
</dbReference>
<evidence type="ECO:0000256" key="5">
    <source>
        <dbReference type="RuleBase" id="RU361235"/>
    </source>
</evidence>
<comment type="caution">
    <text evidence="7">The sequence shown here is derived from an EMBL/GenBank/DDBJ whole genome shotgun (WGS) entry which is preliminary data.</text>
</comment>
<gene>
    <name evidence="7" type="ORF">AFUS01_LOCUS47511</name>
</gene>
<accession>A0A8J2LXT0</accession>
<dbReference type="EMBL" id="CAJVCH010571796">
    <property type="protein sequence ID" value="CAG7838552.1"/>
    <property type="molecule type" value="Genomic_DNA"/>
</dbReference>
<feature type="domain" description="Carboxylesterase type B" evidence="6">
    <location>
        <begin position="31"/>
        <end position="563"/>
    </location>
</feature>
<keyword evidence="8" id="KW-1185">Reference proteome</keyword>
<dbReference type="PANTHER" id="PTHR43142">
    <property type="entry name" value="CARBOXYLIC ESTER HYDROLASE"/>
    <property type="match status" value="1"/>
</dbReference>
<evidence type="ECO:0000313" key="8">
    <source>
        <dbReference type="Proteomes" id="UP000708208"/>
    </source>
</evidence>
<organism evidence="7 8">
    <name type="scientific">Allacma fusca</name>
    <dbReference type="NCBI Taxonomy" id="39272"/>
    <lineage>
        <taxon>Eukaryota</taxon>
        <taxon>Metazoa</taxon>
        <taxon>Ecdysozoa</taxon>
        <taxon>Arthropoda</taxon>
        <taxon>Hexapoda</taxon>
        <taxon>Collembola</taxon>
        <taxon>Symphypleona</taxon>
        <taxon>Sminthuridae</taxon>
        <taxon>Allacma</taxon>
    </lineage>
</organism>
<evidence type="ECO:0000259" key="6">
    <source>
        <dbReference type="Pfam" id="PF00135"/>
    </source>
</evidence>
<dbReference type="Proteomes" id="UP000708208">
    <property type="component" value="Unassembled WGS sequence"/>
</dbReference>
<dbReference type="InterPro" id="IPR002018">
    <property type="entry name" value="CarbesteraseB"/>
</dbReference>
<dbReference type="PANTHER" id="PTHR43142:SF1">
    <property type="entry name" value="CARBOXYLIC ESTER HYDROLASE"/>
    <property type="match status" value="1"/>
</dbReference>
<dbReference type="OrthoDB" id="6846267at2759"/>
<dbReference type="EC" id="3.1.1.-" evidence="5"/>
<evidence type="ECO:0000256" key="2">
    <source>
        <dbReference type="ARBA" id="ARBA00022487"/>
    </source>
</evidence>
<protein>
    <recommendedName>
        <fullName evidence="5">Carboxylic ester hydrolase</fullName>
        <ecNumber evidence="5">3.1.1.-</ecNumber>
    </recommendedName>
</protein>
<keyword evidence="3 5" id="KW-0378">Hydrolase</keyword>
<name>A0A8J2LXT0_9HEXA</name>
<dbReference type="AlphaFoldDB" id="A0A8J2LXT0"/>
<keyword evidence="2" id="KW-0719">Serine esterase</keyword>
<dbReference type="PROSITE" id="PS00122">
    <property type="entry name" value="CARBOXYLESTERASE_B_1"/>
    <property type="match status" value="1"/>
</dbReference>
<proteinExistence type="inferred from homology"/>
<dbReference type="InterPro" id="IPR019826">
    <property type="entry name" value="Carboxylesterase_B_AS"/>
</dbReference>
<sequence length="590" mass="66464">MSLKTQAVPTVIISIIVYYLYQTFVGIIPGPIVDTLSGKVRGSVEVSRGGRTYFQYLGIPYARPPDGELRFEDPQPALKWEGIRNAYNFGAECLQLEVLILGRVIGDEDCLFVNVYTPQVESRPLMPVMVYIHGGLFMGGSSNIFRGKYFADEDVVLVTLNYRVAALGFLSSGDEVLRGNQGLKDQNLALKWIKDNVRNFGGDPDRITLFGESAGAASVHYQMISPKSRGLFAKALSMSGTVMRKYTSTDDKKGQLENFGKKLGCIGDTTKTVVDCLKKVEGHKIVEQHREAAEALLKNKFALFVPTTESINDSRTFLGVNPRTSIQDGYFERIPWVAGVVAHEGLIYVARVIRDPEATKEMNENWMEVLPKLLKYDPKRKELTRKIKEFYFGMAEQLDVVNAIEQFSDLLSDRLFIYPAFEAAKVQSRFSPVYLYYLSYKPQTSVYQLITSITPNGRISPVLEFSYSLLKRWFRGKILGLESITYGPSHGDELSLLFNVHFLARISEGHPDFEFSKTMVKLWASFAKAEKTMAVDGELWEPVNPQDSTSALFYVDLNANSTSSTISTKTVNQHLSKRIQFWDSLKLPYL</sequence>
<dbReference type="InterPro" id="IPR019819">
    <property type="entry name" value="Carboxylesterase_B_CS"/>
</dbReference>
<reference evidence="7" key="1">
    <citation type="submission" date="2021-06" db="EMBL/GenBank/DDBJ databases">
        <authorList>
            <person name="Hodson N. C."/>
            <person name="Mongue J. A."/>
            <person name="Jaron S. K."/>
        </authorList>
    </citation>
    <scope>NUCLEOTIDE SEQUENCE</scope>
</reference>
<evidence type="ECO:0000313" key="7">
    <source>
        <dbReference type="EMBL" id="CAG7838552.1"/>
    </source>
</evidence>
<comment type="similarity">
    <text evidence="1 5">Belongs to the type-B carboxylesterase/lipase family.</text>
</comment>
<evidence type="ECO:0000256" key="3">
    <source>
        <dbReference type="ARBA" id="ARBA00022801"/>
    </source>
</evidence>
<dbReference type="Pfam" id="PF00135">
    <property type="entry name" value="COesterase"/>
    <property type="match status" value="1"/>
</dbReference>
<keyword evidence="4" id="KW-0325">Glycoprotein</keyword>
<evidence type="ECO:0000256" key="1">
    <source>
        <dbReference type="ARBA" id="ARBA00005964"/>
    </source>
</evidence>